<keyword evidence="9" id="KW-0805">Transcription regulation</keyword>
<evidence type="ECO:0000256" key="5">
    <source>
        <dbReference type="ARBA" id="ARBA00022553"/>
    </source>
</evidence>
<dbReference type="Gene3D" id="1.10.8.60">
    <property type="match status" value="1"/>
</dbReference>
<evidence type="ECO:0000256" key="2">
    <source>
        <dbReference type="ARBA" id="ARBA00019059"/>
    </source>
</evidence>
<dbReference type="PRINTS" id="PR01590">
    <property type="entry name" value="HTHFIS"/>
</dbReference>
<feature type="region of interest" description="Disordered" evidence="18">
    <location>
        <begin position="396"/>
        <end position="418"/>
    </location>
</feature>
<dbReference type="RefSeq" id="WP_135994859.1">
    <property type="nucleotide sequence ID" value="NZ_CP071057.1"/>
</dbReference>
<keyword evidence="11" id="KW-0010">Activator</keyword>
<keyword evidence="22" id="KW-1185">Reference proteome</keyword>
<organism evidence="21 22">
    <name type="scientific">Marinicauda algicola</name>
    <dbReference type="NCBI Taxonomy" id="2029849"/>
    <lineage>
        <taxon>Bacteria</taxon>
        <taxon>Pseudomonadati</taxon>
        <taxon>Pseudomonadota</taxon>
        <taxon>Alphaproteobacteria</taxon>
        <taxon>Maricaulales</taxon>
        <taxon>Maricaulaceae</taxon>
        <taxon>Marinicauda</taxon>
    </lineage>
</organism>
<evidence type="ECO:0000256" key="12">
    <source>
        <dbReference type="ARBA" id="ARBA00023163"/>
    </source>
</evidence>
<dbReference type="EMBL" id="SRXW01000001">
    <property type="protein sequence ID" value="TGY90361.1"/>
    <property type="molecule type" value="Genomic_DNA"/>
</dbReference>
<evidence type="ECO:0000256" key="15">
    <source>
        <dbReference type="ARBA" id="ARBA00031910"/>
    </source>
</evidence>
<dbReference type="SMART" id="SM00382">
    <property type="entry name" value="AAA"/>
    <property type="match status" value="1"/>
</dbReference>
<keyword evidence="12" id="KW-0804">Transcription</keyword>
<evidence type="ECO:0000256" key="4">
    <source>
        <dbReference type="ARBA" id="ARBA00022491"/>
    </source>
</evidence>
<dbReference type="InterPro" id="IPR011006">
    <property type="entry name" value="CheY-like_superfamily"/>
</dbReference>
<evidence type="ECO:0000256" key="3">
    <source>
        <dbReference type="ARBA" id="ARBA00022490"/>
    </source>
</evidence>
<dbReference type="FunFam" id="1.10.8.60:FF:000014">
    <property type="entry name" value="DNA-binding transcriptional regulator NtrC"/>
    <property type="match status" value="1"/>
</dbReference>
<dbReference type="PROSITE" id="PS50045">
    <property type="entry name" value="SIGMA54_INTERACT_4"/>
    <property type="match status" value="1"/>
</dbReference>
<dbReference type="InterPro" id="IPR027417">
    <property type="entry name" value="P-loop_NTPase"/>
</dbReference>
<dbReference type="SUPFAM" id="SSF52172">
    <property type="entry name" value="CheY-like"/>
    <property type="match status" value="1"/>
</dbReference>
<sequence length="486" mass="53177">MAKTVLVVDDDPTQRRLLQAVLEKQGHHPEMAESGEAAIERVKRGGIDVVLLDLVMPGMDGMETLETLKAREPELPVIVLTAHGGIETVVKAMRGGACDFFVKPASPERIAVSIRNAFKVRDLSGEVSRLKKSSSGQLGFRDMVADAPAMRQVVRLGERAAKSNIPILITGESGVGKELVARSIMAASDRAGRPFVAVNCGAIPENLVESILFGHEKGAFTGAVARHMGKFQEADGGTLFLDEIGELPLDMQVKLLRALQEGEVDPVGGKRPVKVDVRIISATNRDLAEQVKTGAFREDLFYRLNVFPIEVPSLRERREDIPALVRHFIARFNAQEGKSVLDASSETMDMLAQYDWKGNVRQLENAVFRAVVLSDGDYLTPEDFPQISGMAPVFKDSARDKAPNPVPVPEAPAEEGEEPDLAVSIFDAGGHVRPLESIERDLIAFAIETYSGRMAEVARRLGVGRSTLYRKVREYDLDVDNFREAG</sequence>
<dbReference type="Pfam" id="PF25601">
    <property type="entry name" value="AAA_lid_14"/>
    <property type="match status" value="1"/>
</dbReference>
<evidence type="ECO:0000256" key="17">
    <source>
        <dbReference type="PROSITE-ProRule" id="PRU00169"/>
    </source>
</evidence>
<dbReference type="CDD" id="cd00009">
    <property type="entry name" value="AAA"/>
    <property type="match status" value="1"/>
</dbReference>
<dbReference type="PROSITE" id="PS50110">
    <property type="entry name" value="RESPONSE_REGULATORY"/>
    <property type="match status" value="1"/>
</dbReference>
<dbReference type="SUPFAM" id="SSF46689">
    <property type="entry name" value="Homeodomain-like"/>
    <property type="match status" value="1"/>
</dbReference>
<keyword evidence="13" id="KW-0535">Nitrogen fixation</keyword>
<dbReference type="PROSITE" id="PS00675">
    <property type="entry name" value="SIGMA54_INTERACT_1"/>
    <property type="match status" value="1"/>
</dbReference>
<evidence type="ECO:0000256" key="7">
    <source>
        <dbReference type="ARBA" id="ARBA00022840"/>
    </source>
</evidence>
<reference evidence="21 22" key="1">
    <citation type="journal article" date="2017" name="Int. J. Syst. Evol. Microbiol.">
        <title>Marinicauda algicola sp. nov., isolated from a marine red alga Rhodosorus marinus.</title>
        <authorList>
            <person name="Jeong S.E."/>
            <person name="Jeon S.H."/>
            <person name="Chun B.H."/>
            <person name="Kim D.W."/>
            <person name="Jeon C.O."/>
        </authorList>
    </citation>
    <scope>NUCLEOTIDE SEQUENCE [LARGE SCALE GENOMIC DNA]</scope>
    <source>
        <strain evidence="21 22">JCM 31718</strain>
    </source>
</reference>
<evidence type="ECO:0000256" key="14">
    <source>
        <dbReference type="ARBA" id="ARBA00029881"/>
    </source>
</evidence>
<protein>
    <recommendedName>
        <fullName evidence="2">DNA-binding transcriptional regulator NtrC</fullName>
    </recommendedName>
    <alternativeName>
        <fullName evidence="14">Nitrogen regulation protein NR(I)</fullName>
    </alternativeName>
    <alternativeName>
        <fullName evidence="15">Nitrogen regulator I</fullName>
    </alternativeName>
</protein>
<proteinExistence type="predicted"/>
<evidence type="ECO:0000256" key="16">
    <source>
        <dbReference type="ARBA" id="ARBA00043886"/>
    </source>
</evidence>
<dbReference type="PANTHER" id="PTHR32071:SF95">
    <property type="entry name" value="DNA-BINDING TRANSCRIPTIONAL REGULATOR NTRC"/>
    <property type="match status" value="1"/>
</dbReference>
<dbReference type="InterPro" id="IPR001789">
    <property type="entry name" value="Sig_transdc_resp-reg_receiver"/>
</dbReference>
<dbReference type="FunFam" id="3.40.50.2300:FF:000018">
    <property type="entry name" value="DNA-binding transcriptional regulator NtrC"/>
    <property type="match status" value="1"/>
</dbReference>
<evidence type="ECO:0000259" key="20">
    <source>
        <dbReference type="PROSITE" id="PS50110"/>
    </source>
</evidence>
<dbReference type="InterPro" id="IPR025662">
    <property type="entry name" value="Sigma_54_int_dom_ATP-bd_1"/>
</dbReference>
<feature type="modified residue" description="4-aspartylphosphate" evidence="17">
    <location>
        <position position="53"/>
    </location>
</feature>
<comment type="subcellular location">
    <subcellularLocation>
        <location evidence="1">Cytoplasm</location>
    </subcellularLocation>
</comment>
<dbReference type="InterPro" id="IPR025943">
    <property type="entry name" value="Sigma_54_int_dom_ATP-bd_2"/>
</dbReference>
<dbReference type="InterPro" id="IPR002197">
    <property type="entry name" value="HTH_Fis"/>
</dbReference>
<dbReference type="SUPFAM" id="SSF52540">
    <property type="entry name" value="P-loop containing nucleoside triphosphate hydrolases"/>
    <property type="match status" value="1"/>
</dbReference>
<dbReference type="FunFam" id="3.40.50.300:FF:000006">
    <property type="entry name" value="DNA-binding transcriptional regulator NtrC"/>
    <property type="match status" value="1"/>
</dbReference>
<dbReference type="PROSITE" id="PS00676">
    <property type="entry name" value="SIGMA54_INTERACT_2"/>
    <property type="match status" value="1"/>
</dbReference>
<dbReference type="Gene3D" id="1.10.10.60">
    <property type="entry name" value="Homeodomain-like"/>
    <property type="match status" value="1"/>
</dbReference>
<keyword evidence="10" id="KW-0238">DNA-binding</keyword>
<evidence type="ECO:0000256" key="9">
    <source>
        <dbReference type="ARBA" id="ARBA00023015"/>
    </source>
</evidence>
<evidence type="ECO:0000256" key="13">
    <source>
        <dbReference type="ARBA" id="ARBA00023231"/>
    </source>
</evidence>
<keyword evidence="5 17" id="KW-0597">Phosphoprotein</keyword>
<dbReference type="InterPro" id="IPR003593">
    <property type="entry name" value="AAA+_ATPase"/>
</dbReference>
<evidence type="ECO:0000313" key="22">
    <source>
        <dbReference type="Proteomes" id="UP000308054"/>
    </source>
</evidence>
<dbReference type="Gene3D" id="3.40.50.2300">
    <property type="match status" value="1"/>
</dbReference>
<dbReference type="InterPro" id="IPR002078">
    <property type="entry name" value="Sigma_54_int"/>
</dbReference>
<dbReference type="InterPro" id="IPR009057">
    <property type="entry name" value="Homeodomain-like_sf"/>
</dbReference>
<keyword evidence="8" id="KW-0902">Two-component regulatory system</keyword>
<evidence type="ECO:0000256" key="1">
    <source>
        <dbReference type="ARBA" id="ARBA00004496"/>
    </source>
</evidence>
<gene>
    <name evidence="21" type="ORF">E5163_04360</name>
</gene>
<dbReference type="InterPro" id="IPR058031">
    <property type="entry name" value="AAA_lid_NorR"/>
</dbReference>
<dbReference type="GO" id="GO:0043565">
    <property type="term" value="F:sequence-specific DNA binding"/>
    <property type="evidence" value="ECO:0007669"/>
    <property type="project" value="InterPro"/>
</dbReference>
<dbReference type="GO" id="GO:0006355">
    <property type="term" value="P:regulation of DNA-templated transcription"/>
    <property type="evidence" value="ECO:0007669"/>
    <property type="project" value="InterPro"/>
</dbReference>
<dbReference type="Proteomes" id="UP000308054">
    <property type="component" value="Unassembled WGS sequence"/>
</dbReference>
<dbReference type="GO" id="GO:0005524">
    <property type="term" value="F:ATP binding"/>
    <property type="evidence" value="ECO:0007669"/>
    <property type="project" value="UniProtKB-KW"/>
</dbReference>
<evidence type="ECO:0000256" key="11">
    <source>
        <dbReference type="ARBA" id="ARBA00023159"/>
    </source>
</evidence>
<feature type="domain" description="Response regulatory" evidence="20">
    <location>
        <begin position="4"/>
        <end position="118"/>
    </location>
</feature>
<dbReference type="Pfam" id="PF02954">
    <property type="entry name" value="HTH_8"/>
    <property type="match status" value="1"/>
</dbReference>
<keyword evidence="4" id="KW-0678">Repressor</keyword>
<dbReference type="GO" id="GO:0000160">
    <property type="term" value="P:phosphorelay signal transduction system"/>
    <property type="evidence" value="ECO:0007669"/>
    <property type="project" value="UniProtKB-KW"/>
</dbReference>
<accession>A0A4S2H4M5</accession>
<evidence type="ECO:0000256" key="6">
    <source>
        <dbReference type="ARBA" id="ARBA00022741"/>
    </source>
</evidence>
<name>A0A4S2H4M5_9PROT</name>
<keyword evidence="6" id="KW-0547">Nucleotide-binding</keyword>
<comment type="function">
    <text evidence="16">Member of the two-component regulatory system NtrB/NtrC, which controls expression of the nitrogen-regulated (ntr) genes in response to nitrogen limitation. Phosphorylated NtrC binds directly to DNA and stimulates the formation of open promoter-sigma54-RNA polymerase complexes.</text>
</comment>
<dbReference type="SMART" id="SM00448">
    <property type="entry name" value="REC"/>
    <property type="match status" value="1"/>
</dbReference>
<dbReference type="GO" id="GO:0005737">
    <property type="term" value="C:cytoplasm"/>
    <property type="evidence" value="ECO:0007669"/>
    <property type="project" value="UniProtKB-SubCell"/>
</dbReference>
<evidence type="ECO:0000256" key="18">
    <source>
        <dbReference type="SAM" id="MobiDB-lite"/>
    </source>
</evidence>
<evidence type="ECO:0000259" key="19">
    <source>
        <dbReference type="PROSITE" id="PS50045"/>
    </source>
</evidence>
<evidence type="ECO:0000313" key="21">
    <source>
        <dbReference type="EMBL" id="TGY90361.1"/>
    </source>
</evidence>
<dbReference type="Pfam" id="PF00072">
    <property type="entry name" value="Response_reg"/>
    <property type="match status" value="1"/>
</dbReference>
<feature type="domain" description="Sigma-54 factor interaction" evidence="19">
    <location>
        <begin position="143"/>
        <end position="372"/>
    </location>
</feature>
<dbReference type="AlphaFoldDB" id="A0A4S2H4M5"/>
<dbReference type="OrthoDB" id="9804019at2"/>
<evidence type="ECO:0000256" key="10">
    <source>
        <dbReference type="ARBA" id="ARBA00023125"/>
    </source>
</evidence>
<dbReference type="Gene3D" id="3.40.50.300">
    <property type="entry name" value="P-loop containing nucleotide triphosphate hydrolases"/>
    <property type="match status" value="1"/>
</dbReference>
<keyword evidence="7" id="KW-0067">ATP-binding</keyword>
<dbReference type="PANTHER" id="PTHR32071">
    <property type="entry name" value="TRANSCRIPTIONAL REGULATORY PROTEIN"/>
    <property type="match status" value="1"/>
</dbReference>
<dbReference type="Pfam" id="PF00158">
    <property type="entry name" value="Sigma54_activat"/>
    <property type="match status" value="1"/>
</dbReference>
<comment type="caution">
    <text evidence="21">The sequence shown here is derived from an EMBL/GenBank/DDBJ whole genome shotgun (WGS) entry which is preliminary data.</text>
</comment>
<keyword evidence="3" id="KW-0963">Cytoplasm</keyword>
<evidence type="ECO:0000256" key="8">
    <source>
        <dbReference type="ARBA" id="ARBA00023012"/>
    </source>
</evidence>